<organism evidence="2 3">
    <name type="scientific">Pseudoxanthomonas kaohsiungensis</name>
    <dbReference type="NCBI Taxonomy" id="283923"/>
    <lineage>
        <taxon>Bacteria</taxon>
        <taxon>Pseudomonadati</taxon>
        <taxon>Pseudomonadota</taxon>
        <taxon>Gammaproteobacteria</taxon>
        <taxon>Lysobacterales</taxon>
        <taxon>Lysobacteraceae</taxon>
        <taxon>Pseudoxanthomonas</taxon>
    </lineage>
</organism>
<dbReference type="RefSeq" id="WP_162377070.1">
    <property type="nucleotide sequence ID" value="NZ_JBHTKN010000008.1"/>
</dbReference>
<gene>
    <name evidence="2" type="ORF">ACFQ2N_12690</name>
</gene>
<evidence type="ECO:0000256" key="1">
    <source>
        <dbReference type="SAM" id="MobiDB-lite"/>
    </source>
</evidence>
<evidence type="ECO:0000313" key="2">
    <source>
        <dbReference type="EMBL" id="MFD1043203.1"/>
    </source>
</evidence>
<feature type="region of interest" description="Disordered" evidence="1">
    <location>
        <begin position="223"/>
        <end position="244"/>
    </location>
</feature>
<evidence type="ECO:0000313" key="3">
    <source>
        <dbReference type="Proteomes" id="UP001597033"/>
    </source>
</evidence>
<dbReference type="EMBL" id="JBHTKN010000008">
    <property type="protein sequence ID" value="MFD1043203.1"/>
    <property type="molecule type" value="Genomic_DNA"/>
</dbReference>
<evidence type="ECO:0008006" key="4">
    <source>
        <dbReference type="Google" id="ProtNLM"/>
    </source>
</evidence>
<keyword evidence="3" id="KW-1185">Reference proteome</keyword>
<dbReference type="Proteomes" id="UP001597033">
    <property type="component" value="Unassembled WGS sequence"/>
</dbReference>
<reference evidence="3" key="1">
    <citation type="journal article" date="2019" name="Int. J. Syst. Evol. Microbiol.">
        <title>The Global Catalogue of Microorganisms (GCM) 10K type strain sequencing project: providing services to taxonomists for standard genome sequencing and annotation.</title>
        <authorList>
            <consortium name="The Broad Institute Genomics Platform"/>
            <consortium name="The Broad Institute Genome Sequencing Center for Infectious Disease"/>
            <person name="Wu L."/>
            <person name="Ma J."/>
        </authorList>
    </citation>
    <scope>NUCLEOTIDE SEQUENCE [LARGE SCALE GENOMIC DNA]</scope>
    <source>
        <strain evidence="3">CCUG 55854</strain>
    </source>
</reference>
<name>A0ABW3LYA0_9GAMM</name>
<accession>A0ABW3LYA0</accession>
<proteinExistence type="predicted"/>
<sequence length="244" mass="25867">MRTSSTIVASLLTLIIVGGTGCQPSQQLVDRERAAAEQAKQLELAAVIDVSGHVDGQPYVSQIGGFKFAGNAADAKAMGFNDCGDAFDSLPGSGPHVSLSCVRAAGSFLGVPYTRAVLELVAPQGGDVSLVPLAELRFHGITFHNPSSDPLGRRLPTIEDRLLAVDWTEATSFEGEGAPSYWYTDKVGVRISRASWSPASHQAFAVVPVSNQDVDGVLSRVRGERAREDAQAQGMKDKAEAMRN</sequence>
<dbReference type="PROSITE" id="PS51257">
    <property type="entry name" value="PROKAR_LIPOPROTEIN"/>
    <property type="match status" value="1"/>
</dbReference>
<comment type="caution">
    <text evidence="2">The sequence shown here is derived from an EMBL/GenBank/DDBJ whole genome shotgun (WGS) entry which is preliminary data.</text>
</comment>
<protein>
    <recommendedName>
        <fullName evidence="4">Lipoprotein</fullName>
    </recommendedName>
</protein>